<feature type="transmembrane region" description="Helical" evidence="5">
    <location>
        <begin position="72"/>
        <end position="92"/>
    </location>
</feature>
<evidence type="ECO:0000256" key="5">
    <source>
        <dbReference type="SAM" id="Phobius"/>
    </source>
</evidence>
<keyword evidence="7" id="KW-1185">Reference proteome</keyword>
<evidence type="ECO:0000313" key="8">
    <source>
        <dbReference type="WBParaSite" id="PSAMB.scaffold3756size17000.g22412.t1"/>
    </source>
</evidence>
<feature type="transmembrane region" description="Helical" evidence="5">
    <location>
        <begin position="99"/>
        <end position="119"/>
    </location>
</feature>
<dbReference type="Pfam" id="PF07690">
    <property type="entry name" value="MFS_1"/>
    <property type="match status" value="1"/>
</dbReference>
<accession>A0A914WE08</accession>
<reference evidence="8" key="1">
    <citation type="submission" date="2022-11" db="UniProtKB">
        <authorList>
            <consortium name="WormBaseParasite"/>
        </authorList>
    </citation>
    <scope>IDENTIFICATION</scope>
</reference>
<dbReference type="SUPFAM" id="SSF103473">
    <property type="entry name" value="MFS general substrate transporter"/>
    <property type="match status" value="1"/>
</dbReference>
<keyword evidence="2 5" id="KW-0812">Transmembrane</keyword>
<dbReference type="InterPro" id="IPR020846">
    <property type="entry name" value="MFS_dom"/>
</dbReference>
<evidence type="ECO:0000256" key="3">
    <source>
        <dbReference type="ARBA" id="ARBA00022989"/>
    </source>
</evidence>
<dbReference type="PROSITE" id="PS50850">
    <property type="entry name" value="MFS"/>
    <property type="match status" value="1"/>
</dbReference>
<proteinExistence type="predicted"/>
<evidence type="ECO:0000256" key="1">
    <source>
        <dbReference type="ARBA" id="ARBA00004141"/>
    </source>
</evidence>
<comment type="subcellular location">
    <subcellularLocation>
        <location evidence="1">Membrane</location>
        <topology evidence="1">Multi-pass membrane protein</topology>
    </subcellularLocation>
</comment>
<dbReference type="PANTHER" id="PTHR11662">
    <property type="entry name" value="SOLUTE CARRIER FAMILY 17"/>
    <property type="match status" value="1"/>
</dbReference>
<protein>
    <submittedName>
        <fullName evidence="8">Major facilitator superfamily (MFS) profile domain-containing protein</fullName>
    </submittedName>
</protein>
<feature type="transmembrane region" description="Helical" evidence="5">
    <location>
        <begin position="194"/>
        <end position="212"/>
    </location>
</feature>
<dbReference type="FunFam" id="1.20.1250.20:FF:000059">
    <property type="entry name" value="Solute carrier family 17 member 9"/>
    <property type="match status" value="1"/>
</dbReference>
<evidence type="ECO:0000259" key="6">
    <source>
        <dbReference type="PROSITE" id="PS50850"/>
    </source>
</evidence>
<feature type="domain" description="Major facilitator superfamily (MFS) profile" evidence="6">
    <location>
        <begin position="34"/>
        <end position="298"/>
    </location>
</feature>
<feature type="transmembrane region" description="Helical" evidence="5">
    <location>
        <begin position="34"/>
        <end position="60"/>
    </location>
</feature>
<name>A0A914WE08_9BILA</name>
<feature type="transmembrane region" description="Helical" evidence="5">
    <location>
        <begin position="125"/>
        <end position="145"/>
    </location>
</feature>
<organism evidence="7 8">
    <name type="scientific">Plectus sambesii</name>
    <dbReference type="NCBI Taxonomy" id="2011161"/>
    <lineage>
        <taxon>Eukaryota</taxon>
        <taxon>Metazoa</taxon>
        <taxon>Ecdysozoa</taxon>
        <taxon>Nematoda</taxon>
        <taxon>Chromadorea</taxon>
        <taxon>Plectida</taxon>
        <taxon>Plectina</taxon>
        <taxon>Plectoidea</taxon>
        <taxon>Plectidae</taxon>
        <taxon>Plectus</taxon>
    </lineage>
</organism>
<keyword evidence="3 5" id="KW-1133">Transmembrane helix</keyword>
<evidence type="ECO:0000256" key="4">
    <source>
        <dbReference type="ARBA" id="ARBA00023136"/>
    </source>
</evidence>
<sequence>MLAPGMKSASSASSEVDDHFSMEKLWTKTETRLWTINLFIGTLTVYAARIVLPICSIAVAKEYNFNKADSGIVLSCFFWGYASTQIIGGYLADNYGGERVLVVSTLFWAITTCVTPQLFDLAAWMGQPLFILIIVRVAKGVSQGFHYPCMASIISRHLTSADKGRVFGICMAGSHAGTVLAGSVGSILLDMFGWRVVFYFIGSLGVLWWFYLQQSIALSTRRVTDGKPAVMLPLLHSKSESNLLTAAVGEPKKMLPINRSVPWRTLFSKPAFWAAFTAQYCGANAYFTLFSWLPSYFA</sequence>
<feature type="transmembrane region" description="Helical" evidence="5">
    <location>
        <begin position="166"/>
        <end position="188"/>
    </location>
</feature>
<dbReference type="Gene3D" id="1.20.1250.20">
    <property type="entry name" value="MFS general substrate transporter like domains"/>
    <property type="match status" value="1"/>
</dbReference>
<dbReference type="GO" id="GO:0022857">
    <property type="term" value="F:transmembrane transporter activity"/>
    <property type="evidence" value="ECO:0007669"/>
    <property type="project" value="InterPro"/>
</dbReference>
<dbReference type="InterPro" id="IPR050382">
    <property type="entry name" value="MFS_Na/Anion_cotransporter"/>
</dbReference>
<keyword evidence="4 5" id="KW-0472">Membrane</keyword>
<evidence type="ECO:0000256" key="2">
    <source>
        <dbReference type="ARBA" id="ARBA00022692"/>
    </source>
</evidence>
<evidence type="ECO:0000313" key="7">
    <source>
        <dbReference type="Proteomes" id="UP000887566"/>
    </source>
</evidence>
<dbReference type="InterPro" id="IPR011701">
    <property type="entry name" value="MFS"/>
</dbReference>
<dbReference type="GO" id="GO:0015867">
    <property type="term" value="P:ATP transport"/>
    <property type="evidence" value="ECO:0007669"/>
    <property type="project" value="TreeGrafter"/>
</dbReference>
<dbReference type="Proteomes" id="UP000887566">
    <property type="component" value="Unplaced"/>
</dbReference>
<dbReference type="WBParaSite" id="PSAMB.scaffold3756size17000.g22412.t1">
    <property type="protein sequence ID" value="PSAMB.scaffold3756size17000.g22412.t1"/>
    <property type="gene ID" value="PSAMB.scaffold3756size17000.g22412"/>
</dbReference>
<dbReference type="GO" id="GO:0016020">
    <property type="term" value="C:membrane"/>
    <property type="evidence" value="ECO:0007669"/>
    <property type="project" value="UniProtKB-SubCell"/>
</dbReference>
<dbReference type="AlphaFoldDB" id="A0A914WE08"/>
<dbReference type="PANTHER" id="PTHR11662:SF279">
    <property type="entry name" value="VOLTAGE-GATED PURINE NUCLEOTIDE UNIPORTER SLC17A9"/>
    <property type="match status" value="1"/>
</dbReference>
<dbReference type="InterPro" id="IPR036259">
    <property type="entry name" value="MFS_trans_sf"/>
</dbReference>